<dbReference type="OrthoDB" id="3783451at2759"/>
<organism evidence="2 3">
    <name type="scientific">Colletotrichum karsti</name>
    <dbReference type="NCBI Taxonomy" id="1095194"/>
    <lineage>
        <taxon>Eukaryota</taxon>
        <taxon>Fungi</taxon>
        <taxon>Dikarya</taxon>
        <taxon>Ascomycota</taxon>
        <taxon>Pezizomycotina</taxon>
        <taxon>Sordariomycetes</taxon>
        <taxon>Hypocreomycetidae</taxon>
        <taxon>Glomerellales</taxon>
        <taxon>Glomerellaceae</taxon>
        <taxon>Colletotrichum</taxon>
        <taxon>Colletotrichum boninense species complex</taxon>
    </lineage>
</organism>
<keyword evidence="3" id="KW-1185">Reference proteome</keyword>
<dbReference type="EMBL" id="JAATWM020000012">
    <property type="protein sequence ID" value="KAF9877959.1"/>
    <property type="molecule type" value="Genomic_DNA"/>
</dbReference>
<name>A0A9P6I8K6_9PEZI</name>
<dbReference type="GeneID" id="62160328"/>
<evidence type="ECO:0000256" key="1">
    <source>
        <dbReference type="SAM" id="MobiDB-lite"/>
    </source>
</evidence>
<reference evidence="2" key="1">
    <citation type="submission" date="2020-03" db="EMBL/GenBank/DDBJ databases">
        <authorList>
            <person name="He L."/>
        </authorList>
    </citation>
    <scope>NUCLEOTIDE SEQUENCE</scope>
    <source>
        <strain evidence="2">CkLH20</strain>
    </source>
</reference>
<evidence type="ECO:0000313" key="2">
    <source>
        <dbReference type="EMBL" id="KAF9877959.1"/>
    </source>
</evidence>
<dbReference type="AlphaFoldDB" id="A0A9P6I8K6"/>
<proteinExistence type="predicted"/>
<reference evidence="2" key="2">
    <citation type="submission" date="2020-11" db="EMBL/GenBank/DDBJ databases">
        <title>Whole genome sequencing of Colletotrichum sp.</title>
        <authorList>
            <person name="Li H."/>
        </authorList>
    </citation>
    <scope>NUCLEOTIDE SEQUENCE</scope>
    <source>
        <strain evidence="2">CkLH20</strain>
    </source>
</reference>
<feature type="region of interest" description="Disordered" evidence="1">
    <location>
        <begin position="1"/>
        <end position="21"/>
    </location>
</feature>
<evidence type="ECO:0000313" key="3">
    <source>
        <dbReference type="Proteomes" id="UP000781932"/>
    </source>
</evidence>
<feature type="compositionally biased region" description="Polar residues" evidence="1">
    <location>
        <begin position="1"/>
        <end position="15"/>
    </location>
</feature>
<dbReference type="Proteomes" id="UP000781932">
    <property type="component" value="Unassembled WGS sequence"/>
</dbReference>
<sequence length="194" mass="22090">MGSSISTAHNKSQSTGDEKPPVLREDRLALLYWPVFGDISEVEVCEVAKDFTSERRPFEGHPMADEPATNYGLTEMIVRIDQLATDNVHSDGRGEDPELVIKRDDGGPVTIGDFVTQAHPFFNLHKETYMEIEDNMYGDRKLPEGVRVVYRECMRFDPSELDNPDSQCDFMVDFELDHETVPGFGHHKQSKIRE</sequence>
<accession>A0A9P6I8K6</accession>
<gene>
    <name evidence="2" type="ORF">CkaCkLH20_04535</name>
</gene>
<comment type="caution">
    <text evidence="2">The sequence shown here is derived from an EMBL/GenBank/DDBJ whole genome shotgun (WGS) entry which is preliminary data.</text>
</comment>
<protein>
    <submittedName>
        <fullName evidence="2">Uncharacterized protein</fullName>
    </submittedName>
</protein>
<dbReference type="RefSeq" id="XP_038747420.1">
    <property type="nucleotide sequence ID" value="XM_038887254.1"/>
</dbReference>